<evidence type="ECO:0000313" key="2">
    <source>
        <dbReference type="EMBL" id="CAI4219722.1"/>
    </source>
</evidence>
<feature type="compositionally biased region" description="Low complexity" evidence="1">
    <location>
        <begin position="37"/>
        <end position="69"/>
    </location>
</feature>
<feature type="compositionally biased region" description="Polar residues" evidence="1">
    <location>
        <begin position="82"/>
        <end position="98"/>
    </location>
</feature>
<comment type="caution">
    <text evidence="2">The sequence shown here is derived from an EMBL/GenBank/DDBJ whole genome shotgun (WGS) entry which is preliminary data.</text>
</comment>
<dbReference type="OrthoDB" id="3037908at2759"/>
<reference evidence="2" key="1">
    <citation type="submission" date="2022-11" db="EMBL/GenBank/DDBJ databases">
        <authorList>
            <person name="Scott C."/>
            <person name="Bruce N."/>
        </authorList>
    </citation>
    <scope>NUCLEOTIDE SEQUENCE</scope>
</reference>
<proteinExistence type="predicted"/>
<dbReference type="Proteomes" id="UP000838763">
    <property type="component" value="Unassembled WGS sequence"/>
</dbReference>
<evidence type="ECO:0000313" key="3">
    <source>
        <dbReference type="Proteomes" id="UP000838763"/>
    </source>
</evidence>
<protein>
    <submittedName>
        <fullName evidence="2">Uncharacterized protein</fullName>
    </submittedName>
</protein>
<accession>A0A9P1HBT4</accession>
<evidence type="ECO:0000256" key="1">
    <source>
        <dbReference type="SAM" id="MobiDB-lite"/>
    </source>
</evidence>
<sequence>MDATTIKKGSKRRRLNFACDYSHRNNAGRAKKSGATSSVPPATPASSPASSAAPQTSAAPESQSSAAQPEPSPAPRAQPRQDISTTTGPRLSRATNTRPRLVGAGDATTAARQHPDPQVRLGRPKKSSALEQK</sequence>
<feature type="region of interest" description="Disordered" evidence="1">
    <location>
        <begin position="1"/>
        <end position="133"/>
    </location>
</feature>
<name>A0A9P1HBT4_9PEZI</name>
<dbReference type="AlphaFoldDB" id="A0A9P1HBT4"/>
<keyword evidence="3" id="KW-1185">Reference proteome</keyword>
<organism evidence="2 3">
    <name type="scientific">Parascedosporium putredinis</name>
    <dbReference type="NCBI Taxonomy" id="1442378"/>
    <lineage>
        <taxon>Eukaryota</taxon>
        <taxon>Fungi</taxon>
        <taxon>Dikarya</taxon>
        <taxon>Ascomycota</taxon>
        <taxon>Pezizomycotina</taxon>
        <taxon>Sordariomycetes</taxon>
        <taxon>Hypocreomycetidae</taxon>
        <taxon>Microascales</taxon>
        <taxon>Microascaceae</taxon>
        <taxon>Parascedosporium</taxon>
    </lineage>
</organism>
<dbReference type="EMBL" id="CALLCH030000020">
    <property type="protein sequence ID" value="CAI4219722.1"/>
    <property type="molecule type" value="Genomic_DNA"/>
</dbReference>
<gene>
    <name evidence="2" type="ORF">PPNO1_LOCUS9271</name>
</gene>